<protein>
    <submittedName>
        <fullName evidence="1">D-2-hydroxyacid dehydrogenase family protein</fullName>
    </submittedName>
</protein>
<proteinExistence type="predicted"/>
<dbReference type="EMBL" id="RGGN01000162">
    <property type="protein sequence ID" value="NCU63212.1"/>
    <property type="molecule type" value="Genomic_DNA"/>
</dbReference>
<gene>
    <name evidence="1" type="ORF">EBV78_03955</name>
</gene>
<dbReference type="AlphaFoldDB" id="A0A845S9M9"/>
<comment type="caution">
    <text evidence="1">The sequence shown here is derived from an EMBL/GenBank/DDBJ whole genome shotgun (WGS) entry which is preliminary data.</text>
</comment>
<evidence type="ECO:0000313" key="1">
    <source>
        <dbReference type="EMBL" id="NCU63212.1"/>
    </source>
</evidence>
<name>A0A845S9M9_9PROT</name>
<organism evidence="1 2">
    <name type="scientific">Candidatus Fonsibacter lacus</name>
    <dbReference type="NCBI Taxonomy" id="2576439"/>
    <lineage>
        <taxon>Bacteria</taxon>
        <taxon>Pseudomonadati</taxon>
        <taxon>Pseudomonadota</taxon>
        <taxon>Alphaproteobacteria</taxon>
        <taxon>Candidatus Pelagibacterales</taxon>
        <taxon>Candidatus Pelagibacterales incertae sedis</taxon>
        <taxon>Candidatus Fonsibacter</taxon>
    </lineage>
</organism>
<reference evidence="1 2" key="1">
    <citation type="submission" date="2018-10" db="EMBL/GenBank/DDBJ databases">
        <title>Iterative Subtractive Binning of Freshwater Chronoseries Metagenomes Recovers Nearly Complete Genomes from over Four Hundred Novel Species.</title>
        <authorList>
            <person name="Rodriguez-R L.M."/>
            <person name="Tsementzi D."/>
            <person name="Luo C."/>
            <person name="Konstantinidis K.T."/>
        </authorList>
    </citation>
    <scope>NUCLEOTIDE SEQUENCE [LARGE SCALE GENOMIC DNA]</scope>
    <source>
        <strain evidence="1">WB7_2B_003</strain>
    </source>
</reference>
<dbReference type="Proteomes" id="UP000572953">
    <property type="component" value="Unassembled WGS sequence"/>
</dbReference>
<sequence>RFLPNALLLPHLGYVTKENYEIFYSQMFENLKAFKEGKPIRVIQMLN</sequence>
<evidence type="ECO:0000313" key="2">
    <source>
        <dbReference type="Proteomes" id="UP000572953"/>
    </source>
</evidence>
<accession>A0A845S9M9</accession>
<dbReference type="Gene3D" id="3.40.50.720">
    <property type="entry name" value="NAD(P)-binding Rossmann-like Domain"/>
    <property type="match status" value="2"/>
</dbReference>
<feature type="non-terminal residue" evidence="1">
    <location>
        <position position="1"/>
    </location>
</feature>